<name>A0A7Z1B0H7_9PSEU</name>
<dbReference type="Pfam" id="PF19685">
    <property type="entry name" value="DUF6187"/>
    <property type="match status" value="1"/>
</dbReference>
<organism evidence="1 2">
    <name type="scientific">Actinophytocola xinjiangensis</name>
    <dbReference type="NCBI Taxonomy" id="485602"/>
    <lineage>
        <taxon>Bacteria</taxon>
        <taxon>Bacillati</taxon>
        <taxon>Actinomycetota</taxon>
        <taxon>Actinomycetes</taxon>
        <taxon>Pseudonocardiales</taxon>
        <taxon>Pseudonocardiaceae</taxon>
    </lineage>
</organism>
<proteinExistence type="predicted"/>
<reference evidence="1 2" key="1">
    <citation type="submission" date="2016-12" db="EMBL/GenBank/DDBJ databases">
        <title>The draft genome sequence of Actinophytocola xinjiangensis.</title>
        <authorList>
            <person name="Wang W."/>
            <person name="Yuan L."/>
        </authorList>
    </citation>
    <scope>NUCLEOTIDE SEQUENCE [LARGE SCALE GENOMIC DNA]</scope>
    <source>
        <strain evidence="1 2">CGMCC 4.4663</strain>
    </source>
</reference>
<dbReference type="InterPro" id="IPR046178">
    <property type="entry name" value="DUF6187"/>
</dbReference>
<dbReference type="EMBL" id="MSIF01000002">
    <property type="protein sequence ID" value="OLF13208.1"/>
    <property type="molecule type" value="Genomic_DNA"/>
</dbReference>
<dbReference type="Proteomes" id="UP000185696">
    <property type="component" value="Unassembled WGS sequence"/>
</dbReference>
<sequence length="150" mass="15596">MRGTEPYDTVFSLPSVDDDAETEIGVLLMGLGPERLLAGLGVACLRGDAGPAEVTLVVDQLRHDAGGDLALADALRAGAARWRVAHAALAGVVPGVRSASLRQQLAAASAEITGIAGSPAQRLYLVVCWLRCAEITRTAEEHGVFPELPS</sequence>
<comment type="caution">
    <text evidence="1">The sequence shown here is derived from an EMBL/GenBank/DDBJ whole genome shotgun (WGS) entry which is preliminary data.</text>
</comment>
<evidence type="ECO:0000313" key="1">
    <source>
        <dbReference type="EMBL" id="OLF13208.1"/>
    </source>
</evidence>
<dbReference type="OrthoDB" id="4248278at2"/>
<evidence type="ECO:0000313" key="2">
    <source>
        <dbReference type="Proteomes" id="UP000185696"/>
    </source>
</evidence>
<gene>
    <name evidence="1" type="ORF">BLA60_07090</name>
</gene>
<accession>A0A7Z1B0H7</accession>
<protein>
    <submittedName>
        <fullName evidence="1">Uncharacterized protein</fullName>
    </submittedName>
</protein>
<keyword evidence="2" id="KW-1185">Reference proteome</keyword>
<dbReference type="RefSeq" id="WP_075132114.1">
    <property type="nucleotide sequence ID" value="NZ_MSIF01000002.1"/>
</dbReference>
<dbReference type="AlphaFoldDB" id="A0A7Z1B0H7"/>